<dbReference type="EMBL" id="BMOL01000012">
    <property type="protein sequence ID" value="GGL87035.1"/>
    <property type="molecule type" value="Genomic_DNA"/>
</dbReference>
<protein>
    <recommendedName>
        <fullName evidence="1">Integrase catalytic domain-containing protein</fullName>
    </recommendedName>
</protein>
<evidence type="ECO:0000313" key="3">
    <source>
        <dbReference type="Proteomes" id="UP000639973"/>
    </source>
</evidence>
<dbReference type="PANTHER" id="PTHR46889">
    <property type="entry name" value="TRANSPOSASE INSF FOR INSERTION SEQUENCE IS3B-RELATED"/>
    <property type="match status" value="1"/>
</dbReference>
<dbReference type="InterPro" id="IPR001584">
    <property type="entry name" value="Integrase_cat-core"/>
</dbReference>
<organism evidence="2 3">
    <name type="scientific">Deinococcus aerolatus</name>
    <dbReference type="NCBI Taxonomy" id="522487"/>
    <lineage>
        <taxon>Bacteria</taxon>
        <taxon>Thermotogati</taxon>
        <taxon>Deinococcota</taxon>
        <taxon>Deinococci</taxon>
        <taxon>Deinococcales</taxon>
        <taxon>Deinococcaceae</taxon>
        <taxon>Deinococcus</taxon>
    </lineage>
</organism>
<dbReference type="InterPro" id="IPR012337">
    <property type="entry name" value="RNaseH-like_sf"/>
</dbReference>
<accession>A0ABQ2GDJ4</accession>
<feature type="domain" description="Integrase catalytic" evidence="1">
    <location>
        <begin position="39"/>
        <end position="93"/>
    </location>
</feature>
<dbReference type="InterPro" id="IPR050900">
    <property type="entry name" value="Transposase_IS3/IS150/IS904"/>
</dbReference>
<gene>
    <name evidence="2" type="ORF">GCM10010840_26160</name>
</gene>
<proteinExistence type="predicted"/>
<evidence type="ECO:0000313" key="2">
    <source>
        <dbReference type="EMBL" id="GGL87035.1"/>
    </source>
</evidence>
<reference evidence="3" key="1">
    <citation type="journal article" date="2019" name="Int. J. Syst. Evol. Microbiol.">
        <title>The Global Catalogue of Microorganisms (GCM) 10K type strain sequencing project: providing services to taxonomists for standard genome sequencing and annotation.</title>
        <authorList>
            <consortium name="The Broad Institute Genomics Platform"/>
            <consortium name="The Broad Institute Genome Sequencing Center for Infectious Disease"/>
            <person name="Wu L."/>
            <person name="Ma J."/>
        </authorList>
    </citation>
    <scope>NUCLEOTIDE SEQUENCE [LARGE SCALE GENOMIC DNA]</scope>
    <source>
        <strain evidence="3">JCM 15442</strain>
    </source>
</reference>
<sequence>MLTDEIKCSFDRSRGTYGTLRLKADLAEKGDCWDKAVVESFFDSPEWELFENNISENRMVVRHAISEYTLVFYNRQRWHSTQGDLTPHEFERQAEAA</sequence>
<dbReference type="Pfam" id="PF13333">
    <property type="entry name" value="rve_2"/>
    <property type="match status" value="1"/>
</dbReference>
<dbReference type="Proteomes" id="UP000639973">
    <property type="component" value="Unassembled WGS sequence"/>
</dbReference>
<comment type="caution">
    <text evidence="2">The sequence shown here is derived from an EMBL/GenBank/DDBJ whole genome shotgun (WGS) entry which is preliminary data.</text>
</comment>
<dbReference type="SUPFAM" id="SSF53098">
    <property type="entry name" value="Ribonuclease H-like"/>
    <property type="match status" value="1"/>
</dbReference>
<evidence type="ECO:0000259" key="1">
    <source>
        <dbReference type="Pfam" id="PF13333"/>
    </source>
</evidence>
<name>A0ABQ2GDJ4_9DEIO</name>
<dbReference type="PANTHER" id="PTHR46889:SF4">
    <property type="entry name" value="TRANSPOSASE INSO FOR INSERTION SEQUENCE ELEMENT IS911B-RELATED"/>
    <property type="match status" value="1"/>
</dbReference>
<keyword evidence="3" id="KW-1185">Reference proteome</keyword>